<dbReference type="GO" id="GO:0071555">
    <property type="term" value="P:cell wall organization"/>
    <property type="evidence" value="ECO:0007669"/>
    <property type="project" value="UniProtKB-KW"/>
</dbReference>
<dbReference type="GO" id="GO:0000270">
    <property type="term" value="P:peptidoglycan metabolic process"/>
    <property type="evidence" value="ECO:0007669"/>
    <property type="project" value="UniProtKB-UniRule"/>
</dbReference>
<gene>
    <name evidence="3" type="primary">rlpA</name>
    <name evidence="8" type="ORF">DFJ67_2439</name>
</gene>
<keyword evidence="1 3" id="KW-0456">Lyase</keyword>
<dbReference type="InterPro" id="IPR036908">
    <property type="entry name" value="RlpA-like_sf"/>
</dbReference>
<feature type="compositionally biased region" description="Low complexity" evidence="5">
    <location>
        <begin position="139"/>
        <end position="150"/>
    </location>
</feature>
<dbReference type="OrthoDB" id="9779128at2"/>
<keyword evidence="9" id="KW-1185">Reference proteome</keyword>
<dbReference type="GO" id="GO:0008932">
    <property type="term" value="F:lytic endotransglycosylase activity"/>
    <property type="evidence" value="ECO:0007669"/>
    <property type="project" value="UniProtKB-UniRule"/>
</dbReference>
<dbReference type="InterPro" id="IPR009009">
    <property type="entry name" value="RlpA-like_DPBB"/>
</dbReference>
<organism evidence="8 9">
    <name type="scientific">Asanoa ferruginea</name>
    <dbReference type="NCBI Taxonomy" id="53367"/>
    <lineage>
        <taxon>Bacteria</taxon>
        <taxon>Bacillati</taxon>
        <taxon>Actinomycetota</taxon>
        <taxon>Actinomycetes</taxon>
        <taxon>Micromonosporales</taxon>
        <taxon>Micromonosporaceae</taxon>
        <taxon>Asanoa</taxon>
    </lineage>
</organism>
<dbReference type="CDD" id="cd22268">
    <property type="entry name" value="DPBB_RlpA-like"/>
    <property type="match status" value="1"/>
</dbReference>
<dbReference type="Proteomes" id="UP000256913">
    <property type="component" value="Unassembled WGS sequence"/>
</dbReference>
<proteinExistence type="inferred from homology"/>
<accession>A0A3D9ZGR6</accession>
<comment type="caution">
    <text evidence="8">The sequence shown here is derived from an EMBL/GenBank/DDBJ whole genome shotgun (WGS) entry which is preliminary data.</text>
</comment>
<sequence>MITLTSGVPLSVRSATVHPLWKEPEIVAGRHTRQPVGGSLFGPLATAVVVLALLVSGAFGAMKLTEEKAASTVGRIDVPQSTAEVSTPEATLPTVTTPTPTPSATTKPKPTPSKTAEHASRGSVRAPSTKKATPEKTTAKPATGGSVVSSGTCGASYYDEGQMTANGETFNPEALTAAHKTLAFNTRVRVTNPSNGKSVVVRINDRGPFVDGRCLDLSRAAFRTIADLGLGELTVKYEVLGS</sequence>
<dbReference type="NCBIfam" id="TIGR00413">
    <property type="entry name" value="rlpA"/>
    <property type="match status" value="1"/>
</dbReference>
<keyword evidence="6" id="KW-1133">Transmembrane helix</keyword>
<keyword evidence="8" id="KW-0449">Lipoprotein</keyword>
<dbReference type="InterPro" id="IPR034718">
    <property type="entry name" value="RlpA"/>
</dbReference>
<dbReference type="Pfam" id="PF03330">
    <property type="entry name" value="DPBB_1"/>
    <property type="match status" value="1"/>
</dbReference>
<name>A0A3D9ZGR6_9ACTN</name>
<keyword evidence="6" id="KW-0812">Transmembrane</keyword>
<keyword evidence="2 3" id="KW-0961">Cell wall biogenesis/degradation</keyword>
<evidence type="ECO:0000259" key="7">
    <source>
        <dbReference type="Pfam" id="PF03330"/>
    </source>
</evidence>
<feature type="region of interest" description="Disordered" evidence="5">
    <location>
        <begin position="80"/>
        <end position="150"/>
    </location>
</feature>
<dbReference type="PANTHER" id="PTHR34183:SF8">
    <property type="entry name" value="ENDOLYTIC PEPTIDOGLYCAN TRANSGLYCOSYLASE RLPA-RELATED"/>
    <property type="match status" value="1"/>
</dbReference>
<evidence type="ECO:0000313" key="9">
    <source>
        <dbReference type="Proteomes" id="UP000256913"/>
    </source>
</evidence>
<feature type="transmembrane region" description="Helical" evidence="6">
    <location>
        <begin position="40"/>
        <end position="61"/>
    </location>
</feature>
<reference evidence="8 9" key="1">
    <citation type="submission" date="2018-08" db="EMBL/GenBank/DDBJ databases">
        <title>Sequencing the genomes of 1000 actinobacteria strains.</title>
        <authorList>
            <person name="Klenk H.-P."/>
        </authorList>
    </citation>
    <scope>NUCLEOTIDE SEQUENCE [LARGE SCALE GENOMIC DNA]</scope>
    <source>
        <strain evidence="8 9">DSM 44099</strain>
    </source>
</reference>
<dbReference type="SUPFAM" id="SSF50685">
    <property type="entry name" value="Barwin-like endoglucanases"/>
    <property type="match status" value="1"/>
</dbReference>
<evidence type="ECO:0000256" key="5">
    <source>
        <dbReference type="SAM" id="MobiDB-lite"/>
    </source>
</evidence>
<dbReference type="PANTHER" id="PTHR34183">
    <property type="entry name" value="ENDOLYTIC PEPTIDOGLYCAN TRANSGLYCOSYLASE RLPA"/>
    <property type="match status" value="1"/>
</dbReference>
<comment type="function">
    <text evidence="3">Lytic transglycosylase with a strong preference for naked glycan strands that lack stem peptides.</text>
</comment>
<evidence type="ECO:0000313" key="8">
    <source>
        <dbReference type="EMBL" id="REF96457.1"/>
    </source>
</evidence>
<dbReference type="AlphaFoldDB" id="A0A3D9ZGR6"/>
<evidence type="ECO:0000256" key="3">
    <source>
        <dbReference type="HAMAP-Rule" id="MF_02071"/>
    </source>
</evidence>
<protein>
    <recommendedName>
        <fullName evidence="3">Probable endolytic peptidoglycan transglycosylase RlpA</fullName>
        <ecNumber evidence="3">4.2.2.-</ecNumber>
    </recommendedName>
</protein>
<evidence type="ECO:0000256" key="2">
    <source>
        <dbReference type="ARBA" id="ARBA00023316"/>
    </source>
</evidence>
<comment type="similarity">
    <text evidence="3 4">Belongs to the RlpA family.</text>
</comment>
<keyword evidence="6" id="KW-0472">Membrane</keyword>
<feature type="domain" description="RlpA-like protein double-psi beta-barrel" evidence="7">
    <location>
        <begin position="154"/>
        <end position="237"/>
    </location>
</feature>
<dbReference type="InterPro" id="IPR012997">
    <property type="entry name" value="RplA"/>
</dbReference>
<dbReference type="EC" id="4.2.2.-" evidence="3"/>
<dbReference type="EMBL" id="QUMQ01000001">
    <property type="protein sequence ID" value="REF96457.1"/>
    <property type="molecule type" value="Genomic_DNA"/>
</dbReference>
<feature type="compositionally biased region" description="Low complexity" evidence="5">
    <location>
        <begin position="86"/>
        <end position="114"/>
    </location>
</feature>
<evidence type="ECO:0000256" key="4">
    <source>
        <dbReference type="RuleBase" id="RU003495"/>
    </source>
</evidence>
<dbReference type="HAMAP" id="MF_02071">
    <property type="entry name" value="RlpA"/>
    <property type="match status" value="1"/>
</dbReference>
<evidence type="ECO:0000256" key="1">
    <source>
        <dbReference type="ARBA" id="ARBA00023239"/>
    </source>
</evidence>
<evidence type="ECO:0000256" key="6">
    <source>
        <dbReference type="SAM" id="Phobius"/>
    </source>
</evidence>
<dbReference type="Gene3D" id="2.40.40.10">
    <property type="entry name" value="RlpA-like domain"/>
    <property type="match status" value="1"/>
</dbReference>